<dbReference type="GO" id="GO:0006357">
    <property type="term" value="P:regulation of transcription by RNA polymerase II"/>
    <property type="evidence" value="ECO:0007669"/>
    <property type="project" value="InterPro"/>
</dbReference>
<comment type="similarity">
    <text evidence="2 9">Belongs to the Mediator complex subunit 8 family.</text>
</comment>
<reference evidence="12" key="1">
    <citation type="journal article" date="2013" name="Genome Announc.">
        <title>Draft genome sequence of the ascomycete Phaeoacremonium aleophilum strain UCR-PA7, a causal agent of the esca disease complex in grapevines.</title>
        <authorList>
            <person name="Blanco-Ulate B."/>
            <person name="Rolshausen P."/>
            <person name="Cantu D."/>
        </authorList>
    </citation>
    <scope>NUCLEOTIDE SEQUENCE [LARGE SCALE GENOMIC DNA]</scope>
    <source>
        <strain evidence="12">UCR-PA7</strain>
    </source>
</reference>
<evidence type="ECO:0000256" key="5">
    <source>
        <dbReference type="ARBA" id="ARBA00023159"/>
    </source>
</evidence>
<feature type="region of interest" description="Disordered" evidence="10">
    <location>
        <begin position="119"/>
        <end position="171"/>
    </location>
</feature>
<keyword evidence="4 9" id="KW-0805">Transcription regulation</keyword>
<evidence type="ECO:0000256" key="1">
    <source>
        <dbReference type="ARBA" id="ARBA00004123"/>
    </source>
</evidence>
<evidence type="ECO:0000256" key="6">
    <source>
        <dbReference type="ARBA" id="ARBA00023163"/>
    </source>
</evidence>
<dbReference type="EMBL" id="KB933081">
    <property type="protein sequence ID" value="EOO00496.1"/>
    <property type="molecule type" value="Genomic_DNA"/>
</dbReference>
<dbReference type="GeneID" id="19324420"/>
<accession>R8BM92</accession>
<name>R8BM92_PHAM7</name>
<dbReference type="GO" id="GO:0000978">
    <property type="term" value="F:RNA polymerase II cis-regulatory region sequence-specific DNA binding"/>
    <property type="evidence" value="ECO:0007669"/>
    <property type="project" value="TreeGrafter"/>
</dbReference>
<dbReference type="InterPro" id="IPR019364">
    <property type="entry name" value="Mediatior_Med8_fun/met"/>
</dbReference>
<dbReference type="AlphaFoldDB" id="R8BM92"/>
<dbReference type="Gene3D" id="6.10.250.2610">
    <property type="match status" value="1"/>
</dbReference>
<evidence type="ECO:0000313" key="11">
    <source>
        <dbReference type="EMBL" id="EOO00496.1"/>
    </source>
</evidence>
<keyword evidence="12" id="KW-1185">Reference proteome</keyword>
<evidence type="ECO:0000256" key="2">
    <source>
        <dbReference type="ARBA" id="ARBA00005716"/>
    </source>
</evidence>
<organism evidence="11 12">
    <name type="scientific">Phaeoacremonium minimum (strain UCR-PA7)</name>
    <name type="common">Esca disease fungus</name>
    <name type="synonym">Togninia minima</name>
    <dbReference type="NCBI Taxonomy" id="1286976"/>
    <lineage>
        <taxon>Eukaryota</taxon>
        <taxon>Fungi</taxon>
        <taxon>Dikarya</taxon>
        <taxon>Ascomycota</taxon>
        <taxon>Pezizomycotina</taxon>
        <taxon>Sordariomycetes</taxon>
        <taxon>Sordariomycetidae</taxon>
        <taxon>Togniniales</taxon>
        <taxon>Togniniaceae</taxon>
        <taxon>Phaeoacremonium</taxon>
    </lineage>
</organism>
<dbReference type="GO" id="GO:0003712">
    <property type="term" value="F:transcription coregulator activity"/>
    <property type="evidence" value="ECO:0007669"/>
    <property type="project" value="InterPro"/>
</dbReference>
<feature type="compositionally biased region" description="Acidic residues" evidence="10">
    <location>
        <begin position="215"/>
        <end position="230"/>
    </location>
</feature>
<dbReference type="OrthoDB" id="5329317at2759"/>
<evidence type="ECO:0000256" key="4">
    <source>
        <dbReference type="ARBA" id="ARBA00023015"/>
    </source>
</evidence>
<feature type="compositionally biased region" description="Basic and acidic residues" evidence="10">
    <location>
        <begin position="129"/>
        <end position="142"/>
    </location>
</feature>
<evidence type="ECO:0000256" key="7">
    <source>
        <dbReference type="ARBA" id="ARBA00023242"/>
    </source>
</evidence>
<protein>
    <recommendedName>
        <fullName evidence="3 9">Mediator of RNA polymerase II transcription subunit 8</fullName>
    </recommendedName>
    <alternativeName>
        <fullName evidence="8 9">Mediator complex subunit 8</fullName>
    </alternativeName>
</protein>
<dbReference type="PANTHER" id="PTHR13074">
    <property type="entry name" value="MEDIATOR OF RNA POLYMERASE II TRANSCRIPTION SUBUNIT 8"/>
    <property type="match status" value="1"/>
</dbReference>
<dbReference type="PANTHER" id="PTHR13074:SF9">
    <property type="entry name" value="MEDIATOR OF RNA POLYMERASE II TRANSCRIPTION SUBUNIT 8"/>
    <property type="match status" value="1"/>
</dbReference>
<dbReference type="eggNOG" id="ENOG502S8U1">
    <property type="taxonomic scope" value="Eukaryota"/>
</dbReference>
<comment type="function">
    <text evidence="9">Component of the Mediator complex, a coactivator involved in the regulated transcription of nearly all RNA polymerase II-dependent genes. Mediator functions as a bridge to convey information from gene-specific regulatory proteins to the basal RNA polymerase II transcription machinery. Mediator is recruited to promoters by direct interactions with regulatory proteins and serves as a scaffold for the assembly of a functional preinitiation complex with RNA polymerase II and the general transcription factors.</text>
</comment>
<dbReference type="HOGENOM" id="CLU_074399_0_0_1"/>
<keyword evidence="5 9" id="KW-0010">Activator</keyword>
<dbReference type="GO" id="GO:0016592">
    <property type="term" value="C:mediator complex"/>
    <property type="evidence" value="ECO:0007669"/>
    <property type="project" value="InterPro"/>
</dbReference>
<feature type="region of interest" description="Disordered" evidence="10">
    <location>
        <begin position="184"/>
        <end position="262"/>
    </location>
</feature>
<dbReference type="Pfam" id="PF10232">
    <property type="entry name" value="Med8"/>
    <property type="match status" value="1"/>
</dbReference>
<dbReference type="RefSeq" id="XP_007914765.1">
    <property type="nucleotide sequence ID" value="XM_007916574.1"/>
</dbReference>
<dbReference type="GO" id="GO:0070847">
    <property type="term" value="C:core mediator complex"/>
    <property type="evidence" value="ECO:0007669"/>
    <property type="project" value="TreeGrafter"/>
</dbReference>
<feature type="compositionally biased region" description="Acidic residues" evidence="10">
    <location>
        <begin position="143"/>
        <end position="159"/>
    </location>
</feature>
<feature type="compositionally biased region" description="Low complexity" evidence="10">
    <location>
        <begin position="245"/>
        <end position="256"/>
    </location>
</feature>
<proteinExistence type="inferred from homology"/>
<comment type="subcellular location">
    <subcellularLocation>
        <location evidence="1 9">Nucleus</location>
    </subcellularLocation>
</comment>
<keyword evidence="7 9" id="KW-0539">Nucleus</keyword>
<dbReference type="KEGG" id="tmn:UCRPA7_4012"/>
<sequence>MASLDLKPEELKALEATRNRLLQLSNSIASVKNDVYSNNPLPNPASLQASSHILQQNLSYLLDVMTEHSTLFQRVVVHPSTNYPGRTEESILLQLLRKKLEPDIEGLVEKGRETASAAGIDGSSFVSREAAEAERGPKQRYLDDDDEDVEDDSSEDEGAAQEPLGLGDVWADSREWTMQRLAEFIRDETEDPYTREEREMGVENVRTGLKRNLEEDSDEEEEDEDEEDVTMLDAAPVAPSSAQRPGQPTGVGTGPPHMVPGAEPERMLWFAARGDSNMPAYVELESARQAKAAAANRGGR</sequence>
<evidence type="ECO:0000256" key="9">
    <source>
        <dbReference type="RuleBase" id="RU364144"/>
    </source>
</evidence>
<evidence type="ECO:0000256" key="10">
    <source>
        <dbReference type="SAM" id="MobiDB-lite"/>
    </source>
</evidence>
<dbReference type="Proteomes" id="UP000014074">
    <property type="component" value="Unassembled WGS sequence"/>
</dbReference>
<evidence type="ECO:0000313" key="12">
    <source>
        <dbReference type="Proteomes" id="UP000014074"/>
    </source>
</evidence>
<evidence type="ECO:0000256" key="8">
    <source>
        <dbReference type="ARBA" id="ARBA00031261"/>
    </source>
</evidence>
<feature type="compositionally biased region" description="Basic and acidic residues" evidence="10">
    <location>
        <begin position="184"/>
        <end position="201"/>
    </location>
</feature>
<gene>
    <name evidence="9" type="primary">MED8</name>
    <name evidence="11" type="ORF">UCRPA7_4012</name>
</gene>
<keyword evidence="6 9" id="KW-0804">Transcription</keyword>
<dbReference type="Gene3D" id="1.20.58.1710">
    <property type="match status" value="1"/>
</dbReference>
<comment type="subunit">
    <text evidence="9">Component of the Mediator complex.</text>
</comment>
<evidence type="ECO:0000256" key="3">
    <source>
        <dbReference type="ARBA" id="ARBA00020637"/>
    </source>
</evidence>